<dbReference type="SUPFAM" id="SSF53850">
    <property type="entry name" value="Periplasmic binding protein-like II"/>
    <property type="match status" value="1"/>
</dbReference>
<protein>
    <submittedName>
        <fullName evidence="5">Amino acid ABC transporter substrate-binding protein, PAAT family</fullName>
    </submittedName>
</protein>
<sequence>MTRVRRPRRRTCPRALILSAAAATVLAAGCAAPQPLTPIASGDYSEQPLTNGLQIHPPTGDVPAEPPAPDSCGALASLRPVTAPDVRAPGSALAEITARGRLVVGIDQNTNLFSFRDPTTGMLMGFDVDVAGEMARDLFGDPGRVEFRLLTSGDRFDALEKKAVDLVVKSTTITCERSERVAFSTVYFQAYQRLLVPKVSGISGPEDLAGKRVCTVADTTSLDTVRRVQPEATIVTVPDWDDCLVTLQQRRADAASTDDSILAGLAEQDPNLEIVGPPLQSEPYGIGVNKGNEDLVRFVNGTLDRMRADGTWMRLYDSWLTVLGPVTGPPTATYRD</sequence>
<dbReference type="PANTHER" id="PTHR30085">
    <property type="entry name" value="AMINO ACID ABC TRANSPORTER PERMEASE"/>
    <property type="match status" value="1"/>
</dbReference>
<comment type="similarity">
    <text evidence="1">Belongs to the bacterial solute-binding protein 3 family.</text>
</comment>
<dbReference type="AlphaFoldDB" id="A0A1H4VRF1"/>
<dbReference type="GO" id="GO:0030288">
    <property type="term" value="C:outer membrane-bounded periplasmic space"/>
    <property type="evidence" value="ECO:0007669"/>
    <property type="project" value="TreeGrafter"/>
</dbReference>
<feature type="domain" description="Solute-binding protein family 3/N-terminal" evidence="4">
    <location>
        <begin position="101"/>
        <end position="323"/>
    </location>
</feature>
<proteinExistence type="inferred from homology"/>
<evidence type="ECO:0000256" key="2">
    <source>
        <dbReference type="ARBA" id="ARBA00022448"/>
    </source>
</evidence>
<dbReference type="CDD" id="cd13690">
    <property type="entry name" value="PBP2_GluB"/>
    <property type="match status" value="1"/>
</dbReference>
<evidence type="ECO:0000259" key="4">
    <source>
        <dbReference type="SMART" id="SM00062"/>
    </source>
</evidence>
<dbReference type="SMART" id="SM00062">
    <property type="entry name" value="PBPb"/>
    <property type="match status" value="1"/>
</dbReference>
<name>A0A1H4VRF1_9NOCA</name>
<dbReference type="Gene3D" id="3.40.190.10">
    <property type="entry name" value="Periplasmic binding protein-like II"/>
    <property type="match status" value="2"/>
</dbReference>
<evidence type="ECO:0000256" key="1">
    <source>
        <dbReference type="ARBA" id="ARBA00010333"/>
    </source>
</evidence>
<dbReference type="EMBL" id="FNSV01000005">
    <property type="protein sequence ID" value="SEC83699.1"/>
    <property type="molecule type" value="Genomic_DNA"/>
</dbReference>
<keyword evidence="6" id="KW-1185">Reference proteome</keyword>
<dbReference type="InterPro" id="IPR051455">
    <property type="entry name" value="Bact_solute-bind_prot3"/>
</dbReference>
<evidence type="ECO:0000256" key="3">
    <source>
        <dbReference type="ARBA" id="ARBA00022729"/>
    </source>
</evidence>
<dbReference type="GO" id="GO:0005576">
    <property type="term" value="C:extracellular region"/>
    <property type="evidence" value="ECO:0007669"/>
    <property type="project" value="TreeGrafter"/>
</dbReference>
<dbReference type="OrthoDB" id="9807888at2"/>
<dbReference type="PROSITE" id="PS51257">
    <property type="entry name" value="PROKAR_LIPOPROTEIN"/>
    <property type="match status" value="1"/>
</dbReference>
<dbReference type="RefSeq" id="WP_072942523.1">
    <property type="nucleotide sequence ID" value="NZ_CP070609.1"/>
</dbReference>
<gene>
    <name evidence="5" type="ORF">SAMN04490239_5653</name>
</gene>
<reference evidence="6" key="1">
    <citation type="submission" date="2016-10" db="EMBL/GenBank/DDBJ databases">
        <authorList>
            <person name="Varghese N."/>
            <person name="Submissions S."/>
        </authorList>
    </citation>
    <scope>NUCLEOTIDE SEQUENCE [LARGE SCALE GENOMIC DNA]</scope>
    <source>
        <strain evidence="6">DSM 44498</strain>
    </source>
</reference>
<evidence type="ECO:0000313" key="6">
    <source>
        <dbReference type="Proteomes" id="UP000183561"/>
    </source>
</evidence>
<dbReference type="InterPro" id="IPR001638">
    <property type="entry name" value="Solute-binding_3/MltF_N"/>
</dbReference>
<keyword evidence="2" id="KW-0813">Transport</keyword>
<dbReference type="GO" id="GO:0006865">
    <property type="term" value="P:amino acid transport"/>
    <property type="evidence" value="ECO:0007669"/>
    <property type="project" value="TreeGrafter"/>
</dbReference>
<keyword evidence="3" id="KW-0732">Signal</keyword>
<dbReference type="Proteomes" id="UP000183561">
    <property type="component" value="Unassembled WGS sequence"/>
</dbReference>
<dbReference type="PANTHER" id="PTHR30085:SF6">
    <property type="entry name" value="ABC TRANSPORTER GLUTAMINE-BINDING PROTEIN GLNH"/>
    <property type="match status" value="1"/>
</dbReference>
<evidence type="ECO:0000313" key="5">
    <source>
        <dbReference type="EMBL" id="SEC83699.1"/>
    </source>
</evidence>
<dbReference type="Pfam" id="PF00497">
    <property type="entry name" value="SBP_bac_3"/>
    <property type="match status" value="1"/>
</dbReference>
<organism evidence="5 6">
    <name type="scientific">Rhodococcus koreensis</name>
    <dbReference type="NCBI Taxonomy" id="99653"/>
    <lineage>
        <taxon>Bacteria</taxon>
        <taxon>Bacillati</taxon>
        <taxon>Actinomycetota</taxon>
        <taxon>Actinomycetes</taxon>
        <taxon>Mycobacteriales</taxon>
        <taxon>Nocardiaceae</taxon>
        <taxon>Rhodococcus</taxon>
    </lineage>
</organism>
<accession>A0A1H4VRF1</accession>